<protein>
    <submittedName>
        <fullName evidence="8">MHD domain-containing protein</fullName>
    </submittedName>
</protein>
<sequence length="1198" mass="134413">MSPIKVFRCNFLKHYCPNLIKKFSTQINTPTSSKNPKFTIQQASHDHLDEILKFVYKNFFRHEPLFSSQNLTEAEVEEFFITHIQAALFEPVSFLARSHTSDQIIGLRLALTINRPGLPITRGEKFLFEYQTHNPKIQNVIDFLDGFKDYKWTKFPPNIHRLLHALILCCDSNYRGHGIATSLVKHAAEQAKLLGCQGEITETTAYNSQKGEKHIGYHVLYENLKKGEDCCQELSTFVKERINLEEDLLKFLNKSLIRVNSYISSNNAFVESWRLTKGTLELWCEIQGSCIKNLVDLSKDLIKYHDDLVKSRKRVKEQDVVDAVNLMQTTTTCLQKAKETYSQRCQELLTLKNENAPAKDVAKMKSKVAKAFEEYKSYVEKYAVIRENFEQKMLKSTKAFQAHDTAHLQQMKNFFIHLARSMDDAHSAVSQVTTDYRQSIERMDIDDIMMKFVEEKGTGRDRPEPIKWTDNDEMLDIDIISHITGSHSAASSSNSSAIIHNSIENSVPTVNDLLTLDGPWTMPSTAEAKSADDEDTGSENGVETPKNGGAYSYVPKFTSSLGSQKFSQWLPSRRKKYNSQSSLQVGSSDHISEMTTSQNEKSEPSSGTARGFLKRYKKAKNSMSDLTVMNENKDIFQVDDNRSTASSSKSEDKAAHQPVDNAMTPLAAQSLTNTFSVHDLPYAPPPPPLPTTEPPILDDFPQEKPNSSAIAWPENGTDDFFLGANKTSRSDKNRWSTCTSSSDEGDAEILQATKIRSLQIKPLNESKPNINASMDELRSAVGTLALTKSSTFEKDPWSANSSDFTQNTNVKPLRAAFTGDEHLRKKFTDFDSATLPPGLLFSQSTGPMAGSSIARARPRSHTPTFSSSQYAEMPLDGFATMPRQAPEPPKTTEKQGFASFDKFETAFTTPMSSIPAKSSSPSPSTKSKFPIAMAIQEFVHVWFKSPDLTNPEIKIFGAVLVSFPSSLVAQLTDLKADLSPLKFSLQNADQIKSVMPNKKLILPTPLPSCPSSTLKFTVDRLGLANWLLDQQKTNPSTFYNTEIIRYELSENFPPPLYLQSYWKLDPTQTDIRIDYRLNTEENGVKNALLNMVFSTEISGNAQLFNSAPQAKWSEENKTLSWTLTELSRHGEHSGSLKARLKLSSGPSTPANTMVQFQCVDSSLSKLSVVLDEEAPYSMSMIKRKIISGKYFCEPEVRH</sequence>
<dbReference type="Pfam" id="PF10291">
    <property type="entry name" value="muHD"/>
    <property type="match status" value="1"/>
</dbReference>
<dbReference type="CDD" id="cd04301">
    <property type="entry name" value="NAT_SF"/>
    <property type="match status" value="1"/>
</dbReference>
<evidence type="ECO:0000313" key="8">
    <source>
        <dbReference type="WBParaSite" id="ACRNAN_scaffold1994.g29358.t1"/>
    </source>
</evidence>
<feature type="region of interest" description="Disordered" evidence="5">
    <location>
        <begin position="571"/>
        <end position="609"/>
    </location>
</feature>
<dbReference type="PANTHER" id="PTHR23065:SF15">
    <property type="entry name" value="AT02057P"/>
    <property type="match status" value="1"/>
</dbReference>
<dbReference type="InterPro" id="IPR027267">
    <property type="entry name" value="AH/BAR_dom_sf"/>
</dbReference>
<feature type="compositionally biased region" description="Pro residues" evidence="5">
    <location>
        <begin position="682"/>
        <end position="693"/>
    </location>
</feature>
<evidence type="ECO:0000256" key="5">
    <source>
        <dbReference type="SAM" id="MobiDB-lite"/>
    </source>
</evidence>
<dbReference type="PROSITE" id="PS51072">
    <property type="entry name" value="MHD"/>
    <property type="match status" value="1"/>
</dbReference>
<dbReference type="InterPro" id="IPR054713">
    <property type="entry name" value="GMIP/FCHO2-like_FCH"/>
</dbReference>
<evidence type="ECO:0000256" key="4">
    <source>
        <dbReference type="ARBA" id="ARBA00023176"/>
    </source>
</evidence>
<dbReference type="GO" id="GO:0048268">
    <property type="term" value="P:clathrin coat assembly"/>
    <property type="evidence" value="ECO:0007669"/>
    <property type="project" value="TreeGrafter"/>
</dbReference>
<name>A0A914D942_9BILA</name>
<keyword evidence="4" id="KW-0168">Coated pit</keyword>
<evidence type="ECO:0000256" key="3">
    <source>
        <dbReference type="ARBA" id="ARBA00023054"/>
    </source>
</evidence>
<dbReference type="PANTHER" id="PTHR23065">
    <property type="entry name" value="PROLINE-SERINE-THREONINE PHOSPHATASE INTERACTING PROTEIN 1"/>
    <property type="match status" value="1"/>
</dbReference>
<dbReference type="GO" id="GO:0005886">
    <property type="term" value="C:plasma membrane"/>
    <property type="evidence" value="ECO:0007669"/>
    <property type="project" value="TreeGrafter"/>
</dbReference>
<dbReference type="Pfam" id="PF22699">
    <property type="entry name" value="GMIP-like_FCH"/>
    <property type="match status" value="1"/>
</dbReference>
<dbReference type="InterPro" id="IPR018808">
    <property type="entry name" value="Muniscin_C"/>
</dbReference>
<feature type="compositionally biased region" description="Polar residues" evidence="5">
    <location>
        <begin position="578"/>
        <end position="608"/>
    </location>
</feature>
<feature type="domain" description="MHD" evidence="6">
    <location>
        <begin position="928"/>
        <end position="1193"/>
    </location>
</feature>
<dbReference type="WBParaSite" id="ACRNAN_scaffold1994.g29358.t1">
    <property type="protein sequence ID" value="ACRNAN_scaffold1994.g29358.t1"/>
    <property type="gene ID" value="ACRNAN_scaffold1994.g29358"/>
</dbReference>
<dbReference type="GO" id="GO:0030136">
    <property type="term" value="C:clathrin-coated vesicle"/>
    <property type="evidence" value="ECO:0007669"/>
    <property type="project" value="TreeGrafter"/>
</dbReference>
<keyword evidence="7" id="KW-1185">Reference proteome</keyword>
<dbReference type="InterPro" id="IPR016181">
    <property type="entry name" value="Acyl_CoA_acyltransferase"/>
</dbReference>
<dbReference type="InterPro" id="IPR000182">
    <property type="entry name" value="GNAT_dom"/>
</dbReference>
<feature type="region of interest" description="Disordered" evidence="5">
    <location>
        <begin position="637"/>
        <end position="659"/>
    </location>
</feature>
<keyword evidence="2" id="KW-0254">Endocytosis</keyword>
<accession>A0A914D942</accession>
<dbReference type="GO" id="GO:0072583">
    <property type="term" value="P:clathrin-dependent endocytosis"/>
    <property type="evidence" value="ECO:0007669"/>
    <property type="project" value="TreeGrafter"/>
</dbReference>
<dbReference type="InterPro" id="IPR028565">
    <property type="entry name" value="MHD"/>
</dbReference>
<evidence type="ECO:0000259" key="6">
    <source>
        <dbReference type="PROSITE" id="PS51072"/>
    </source>
</evidence>
<organism evidence="7 8">
    <name type="scientific">Acrobeloides nanus</name>
    <dbReference type="NCBI Taxonomy" id="290746"/>
    <lineage>
        <taxon>Eukaryota</taxon>
        <taxon>Metazoa</taxon>
        <taxon>Ecdysozoa</taxon>
        <taxon>Nematoda</taxon>
        <taxon>Chromadorea</taxon>
        <taxon>Rhabditida</taxon>
        <taxon>Tylenchina</taxon>
        <taxon>Cephalobomorpha</taxon>
        <taxon>Cephaloboidea</taxon>
        <taxon>Cephalobidae</taxon>
        <taxon>Acrobeloides</taxon>
    </lineage>
</organism>
<evidence type="ECO:0000256" key="1">
    <source>
        <dbReference type="ARBA" id="ARBA00004283"/>
    </source>
</evidence>
<dbReference type="Proteomes" id="UP000887540">
    <property type="component" value="Unplaced"/>
</dbReference>
<dbReference type="GO" id="GO:0005905">
    <property type="term" value="C:clathrin-coated pit"/>
    <property type="evidence" value="ECO:0007669"/>
    <property type="project" value="UniProtKB-SubCell"/>
</dbReference>
<dbReference type="InterPro" id="IPR036168">
    <property type="entry name" value="AP2_Mu_C_sf"/>
</dbReference>
<keyword evidence="4" id="KW-0472">Membrane</keyword>
<feature type="region of interest" description="Disordered" evidence="5">
    <location>
        <begin position="841"/>
        <end position="867"/>
    </location>
</feature>
<dbReference type="SUPFAM" id="SSF55729">
    <property type="entry name" value="Acyl-CoA N-acyltransferases (Nat)"/>
    <property type="match status" value="1"/>
</dbReference>
<evidence type="ECO:0000313" key="7">
    <source>
        <dbReference type="Proteomes" id="UP000887540"/>
    </source>
</evidence>
<dbReference type="Gene3D" id="1.20.1270.60">
    <property type="entry name" value="Arfaptin homology (AH) domain/BAR domain"/>
    <property type="match status" value="1"/>
</dbReference>
<dbReference type="SUPFAM" id="SSF49447">
    <property type="entry name" value="Second domain of Mu2 adaptin subunit (ap50) of ap2 adaptor"/>
    <property type="match status" value="1"/>
</dbReference>
<reference evidence="8" key="1">
    <citation type="submission" date="2022-11" db="UniProtKB">
        <authorList>
            <consortium name="WormBaseParasite"/>
        </authorList>
    </citation>
    <scope>IDENTIFICATION</scope>
</reference>
<keyword evidence="3" id="KW-0175">Coiled coil</keyword>
<proteinExistence type="predicted"/>
<dbReference type="Pfam" id="PF00583">
    <property type="entry name" value="Acetyltransf_1"/>
    <property type="match status" value="1"/>
</dbReference>
<dbReference type="AlphaFoldDB" id="A0A914D942"/>
<feature type="region of interest" description="Disordered" evidence="5">
    <location>
        <begin position="677"/>
        <end position="716"/>
    </location>
</feature>
<dbReference type="GO" id="GO:0016747">
    <property type="term" value="F:acyltransferase activity, transferring groups other than amino-acyl groups"/>
    <property type="evidence" value="ECO:0007669"/>
    <property type="project" value="InterPro"/>
</dbReference>
<feature type="region of interest" description="Disordered" evidence="5">
    <location>
        <begin position="518"/>
        <end position="550"/>
    </location>
</feature>
<evidence type="ECO:0000256" key="2">
    <source>
        <dbReference type="ARBA" id="ARBA00022583"/>
    </source>
</evidence>
<dbReference type="SUPFAM" id="SSF103657">
    <property type="entry name" value="BAR/IMD domain-like"/>
    <property type="match status" value="1"/>
</dbReference>
<comment type="subcellular location">
    <subcellularLocation>
        <location evidence="1">Membrane</location>
        <location evidence="1">Clathrin-coated pit</location>
        <topology evidence="1">Peripheral membrane protein</topology>
        <orientation evidence="1">Cytoplasmic side</orientation>
    </subcellularLocation>
</comment>